<dbReference type="GO" id="GO:0004674">
    <property type="term" value="F:protein serine/threonine kinase activity"/>
    <property type="evidence" value="ECO:0007669"/>
    <property type="project" value="TreeGrafter"/>
</dbReference>
<dbReference type="InterPro" id="IPR045274">
    <property type="entry name" value="WAK-like"/>
</dbReference>
<dbReference type="EnsemblPlants" id="OB04G16880.1">
    <property type="protein sequence ID" value="OB04G16880.1"/>
    <property type="gene ID" value="OB04G16880"/>
</dbReference>
<accession>J3LX13</accession>
<keyword evidence="6" id="KW-1185">Reference proteome</keyword>
<dbReference type="PANTHER" id="PTHR27005:SF37">
    <property type="entry name" value="OS04G0367600 PROTEIN"/>
    <property type="match status" value="1"/>
</dbReference>
<organism evidence="5">
    <name type="scientific">Oryza brachyantha</name>
    <name type="common">malo sina</name>
    <dbReference type="NCBI Taxonomy" id="4533"/>
    <lineage>
        <taxon>Eukaryota</taxon>
        <taxon>Viridiplantae</taxon>
        <taxon>Streptophyta</taxon>
        <taxon>Embryophyta</taxon>
        <taxon>Tracheophyta</taxon>
        <taxon>Spermatophyta</taxon>
        <taxon>Magnoliopsida</taxon>
        <taxon>Liliopsida</taxon>
        <taxon>Poales</taxon>
        <taxon>Poaceae</taxon>
        <taxon>BOP clade</taxon>
        <taxon>Oryzoideae</taxon>
        <taxon>Oryzeae</taxon>
        <taxon>Oryzinae</taxon>
        <taxon>Oryza</taxon>
    </lineage>
</organism>
<dbReference type="AlphaFoldDB" id="J3LX13"/>
<keyword evidence="3" id="KW-1133">Transmembrane helix</keyword>
<reference evidence="5" key="1">
    <citation type="journal article" date="2013" name="Nat. Commun.">
        <title>Whole-genome sequencing of Oryza brachyantha reveals mechanisms underlying Oryza genome evolution.</title>
        <authorList>
            <person name="Chen J."/>
            <person name="Huang Q."/>
            <person name="Gao D."/>
            <person name="Wang J."/>
            <person name="Lang Y."/>
            <person name="Liu T."/>
            <person name="Li B."/>
            <person name="Bai Z."/>
            <person name="Luis Goicoechea J."/>
            <person name="Liang C."/>
            <person name="Chen C."/>
            <person name="Zhang W."/>
            <person name="Sun S."/>
            <person name="Liao Y."/>
            <person name="Zhang X."/>
            <person name="Yang L."/>
            <person name="Song C."/>
            <person name="Wang M."/>
            <person name="Shi J."/>
            <person name="Liu G."/>
            <person name="Liu J."/>
            <person name="Zhou H."/>
            <person name="Zhou W."/>
            <person name="Yu Q."/>
            <person name="An N."/>
            <person name="Chen Y."/>
            <person name="Cai Q."/>
            <person name="Wang B."/>
            <person name="Liu B."/>
            <person name="Min J."/>
            <person name="Huang Y."/>
            <person name="Wu H."/>
            <person name="Li Z."/>
            <person name="Zhang Y."/>
            <person name="Yin Y."/>
            <person name="Song W."/>
            <person name="Jiang J."/>
            <person name="Jackson S.A."/>
            <person name="Wing R.A."/>
            <person name="Wang J."/>
            <person name="Chen M."/>
        </authorList>
    </citation>
    <scope>NUCLEOTIDE SEQUENCE [LARGE SCALE GENOMIC DNA]</scope>
    <source>
        <strain evidence="5">cv. IRGC 101232</strain>
    </source>
</reference>
<dbReference type="SUPFAM" id="SSF56112">
    <property type="entry name" value="Protein kinase-like (PK-like)"/>
    <property type="match status" value="1"/>
</dbReference>
<feature type="domain" description="Protein kinase" evidence="4">
    <location>
        <begin position="80"/>
        <end position="346"/>
    </location>
</feature>
<keyword evidence="1" id="KW-0547">Nucleotide-binding</keyword>
<dbReference type="OMA" id="TSMSTWY"/>
<evidence type="ECO:0000256" key="3">
    <source>
        <dbReference type="SAM" id="Phobius"/>
    </source>
</evidence>
<dbReference type="InterPro" id="IPR011009">
    <property type="entry name" value="Kinase-like_dom_sf"/>
</dbReference>
<dbReference type="PANTHER" id="PTHR27005">
    <property type="entry name" value="WALL-ASSOCIATED RECEPTOR KINASE-LIKE 21"/>
    <property type="match status" value="1"/>
</dbReference>
<dbReference type="GO" id="GO:0005524">
    <property type="term" value="F:ATP binding"/>
    <property type="evidence" value="ECO:0007669"/>
    <property type="project" value="UniProtKB-KW"/>
</dbReference>
<dbReference type="FunFam" id="1.10.510.10:FF:000473">
    <property type="entry name" value="Putative wall-associated kinase"/>
    <property type="match status" value="1"/>
</dbReference>
<dbReference type="FunFam" id="3.30.200.20:FF:000582">
    <property type="entry name" value="Os04g0370900 protein"/>
    <property type="match status" value="1"/>
</dbReference>
<dbReference type="STRING" id="4533.J3LX13"/>
<evidence type="ECO:0000256" key="2">
    <source>
        <dbReference type="ARBA" id="ARBA00022840"/>
    </source>
</evidence>
<dbReference type="GO" id="GO:0007166">
    <property type="term" value="P:cell surface receptor signaling pathway"/>
    <property type="evidence" value="ECO:0007669"/>
    <property type="project" value="InterPro"/>
</dbReference>
<protein>
    <recommendedName>
        <fullName evidence="4">Protein kinase domain-containing protein</fullName>
    </recommendedName>
</protein>
<feature type="transmembrane region" description="Helical" evidence="3">
    <location>
        <begin position="6"/>
        <end position="26"/>
    </location>
</feature>
<dbReference type="Gene3D" id="3.30.200.20">
    <property type="entry name" value="Phosphorylase Kinase, domain 1"/>
    <property type="match status" value="1"/>
</dbReference>
<dbReference type="Pfam" id="PF00069">
    <property type="entry name" value="Pkinase"/>
    <property type="match status" value="1"/>
</dbReference>
<dbReference type="Gene3D" id="1.10.510.10">
    <property type="entry name" value="Transferase(Phosphotransferase) domain 1"/>
    <property type="match status" value="1"/>
</dbReference>
<evidence type="ECO:0000259" key="4">
    <source>
        <dbReference type="PROSITE" id="PS50011"/>
    </source>
</evidence>
<keyword evidence="3" id="KW-0472">Membrane</keyword>
<keyword evidence="2" id="KW-0067">ATP-binding</keyword>
<name>J3LX13_ORYBR</name>
<dbReference type="GO" id="GO:0005886">
    <property type="term" value="C:plasma membrane"/>
    <property type="evidence" value="ECO:0007669"/>
    <property type="project" value="TreeGrafter"/>
</dbReference>
<dbReference type="eggNOG" id="ENOG502QQPF">
    <property type="taxonomic scope" value="Eukaryota"/>
</dbReference>
<keyword evidence="3" id="KW-0812">Transmembrane</keyword>
<evidence type="ECO:0000313" key="6">
    <source>
        <dbReference type="Proteomes" id="UP000006038"/>
    </source>
</evidence>
<dbReference type="PROSITE" id="PS50011">
    <property type="entry name" value="PROTEIN_KINASE_DOM"/>
    <property type="match status" value="1"/>
</dbReference>
<dbReference type="Proteomes" id="UP000006038">
    <property type="component" value="Chromosome 4"/>
</dbReference>
<dbReference type="HOGENOM" id="CLU_000288_21_4_1"/>
<reference evidence="5" key="2">
    <citation type="submission" date="2013-04" db="UniProtKB">
        <authorList>
            <consortium name="EnsemblPlants"/>
        </authorList>
    </citation>
    <scope>IDENTIFICATION</scope>
</reference>
<evidence type="ECO:0000256" key="1">
    <source>
        <dbReference type="ARBA" id="ARBA00022741"/>
    </source>
</evidence>
<dbReference type="InterPro" id="IPR000719">
    <property type="entry name" value="Prot_kinase_dom"/>
</dbReference>
<sequence length="400" mass="44558">MAVQVLIGVVVCVLAGLFGFLGWEVIRHKRNIRKQALLRQTDEYFQQHGGQILLEMIKADGNVGFTLYKREDIETATNNFNKAHIIGEGGQGTVYRGVLDGVVVAVKKCKEIDESRKMEFVHELVILCRVNHPNIVKLLGCCLQFEAPLLVYEFVQNKTLQELLDLQRSRRFHVTLGTRLRIAAESADALAHLHSLPHPILNGDVKPADILLAEGLVAKVSDFGCSTINEKTQVVAKGTLGYIDPDYILEYQLTAKNDVYSFGVILLELLTGKRPLSKGRKSLTLMFQEAMEDGTLVELFDNDIVDEANIRVMRQVAELANQCLVVPGTTRPAMATVAAKLRQLALADEVQRCPPQQPLVLEDLSYMEMGSTMSTWYGQSRTSGVYSLEDKPVLSVEFAR</sequence>
<dbReference type="Gramene" id="OB04G16880.1">
    <property type="protein sequence ID" value="OB04G16880.1"/>
    <property type="gene ID" value="OB04G16880"/>
</dbReference>
<evidence type="ECO:0000313" key="5">
    <source>
        <dbReference type="EnsemblPlants" id="OB04G16880.1"/>
    </source>
</evidence>
<proteinExistence type="predicted"/>